<dbReference type="RefSeq" id="WP_065190023.1">
    <property type="nucleotide sequence ID" value="NZ_LZFB01000013.1"/>
</dbReference>
<dbReference type="AlphaFoldDB" id="A0A2T3I0P8"/>
<dbReference type="Proteomes" id="UP000241858">
    <property type="component" value="Unassembled WGS sequence"/>
</dbReference>
<comment type="caution">
    <text evidence="2">The sequence shown here is derived from an EMBL/GenBank/DDBJ whole genome shotgun (WGS) entry which is preliminary data.</text>
</comment>
<accession>A0A2T3I0P8</accession>
<sequence>MKFKKIILLSALLFPCFVMSKDGFSINKTIDEMTDIKTISGTNATFILDKITPFTTMTLFCSDKDKEQRININLSTKSILVDTPIRIADSTSTLITLMRVDKGKVYQFKTKINDYYEGGSVAIIRNVIDMDFIKDFKAGTNLIIQIYNKNDMNKVIFESRLNLTGSTELINTLLTECGAYSFK</sequence>
<protein>
    <submittedName>
        <fullName evidence="2">Uncharacterized protein</fullName>
    </submittedName>
</protein>
<feature type="chain" id="PRO_5015548261" evidence="1">
    <location>
        <begin position="21"/>
        <end position="183"/>
    </location>
</feature>
<dbReference type="EMBL" id="PYLY01000007">
    <property type="protein sequence ID" value="PSU10088.1"/>
    <property type="molecule type" value="Genomic_DNA"/>
</dbReference>
<evidence type="ECO:0000313" key="3">
    <source>
        <dbReference type="Proteomes" id="UP000241858"/>
    </source>
</evidence>
<organism evidence="2 3">
    <name type="scientific">Photobacterium aquimaris</name>
    <dbReference type="NCBI Taxonomy" id="512643"/>
    <lineage>
        <taxon>Bacteria</taxon>
        <taxon>Pseudomonadati</taxon>
        <taxon>Pseudomonadota</taxon>
        <taxon>Gammaproteobacteria</taxon>
        <taxon>Vibrionales</taxon>
        <taxon>Vibrionaceae</taxon>
        <taxon>Photobacterium</taxon>
    </lineage>
</organism>
<keyword evidence="1" id="KW-0732">Signal</keyword>
<feature type="signal peptide" evidence="1">
    <location>
        <begin position="1"/>
        <end position="20"/>
    </location>
</feature>
<proteinExistence type="predicted"/>
<gene>
    <name evidence="2" type="ORF">C0W81_05020</name>
</gene>
<evidence type="ECO:0000256" key="1">
    <source>
        <dbReference type="SAM" id="SignalP"/>
    </source>
</evidence>
<name>A0A2T3I0P8_9GAMM</name>
<evidence type="ECO:0000313" key="2">
    <source>
        <dbReference type="EMBL" id="PSU10088.1"/>
    </source>
</evidence>
<reference evidence="2 3" key="1">
    <citation type="submission" date="2018-03" db="EMBL/GenBank/DDBJ databases">
        <title>Whole genome sequencing of Histamine producing bacteria.</title>
        <authorList>
            <person name="Butler K."/>
        </authorList>
    </citation>
    <scope>NUCLEOTIDE SEQUENCE [LARGE SCALE GENOMIC DNA]</scope>
    <source>
        <strain evidence="2 3">DSM 23343</strain>
    </source>
</reference>